<dbReference type="Pfam" id="PF19786">
    <property type="entry name" value="DUF6270"/>
    <property type="match status" value="1"/>
</dbReference>
<comment type="caution">
    <text evidence="1">The sequence shown here is derived from an EMBL/GenBank/DDBJ whole genome shotgun (WGS) entry which is preliminary data.</text>
</comment>
<sequence length="247" mass="28777">MKIFILGSCVSKDSLDFGEPGEFHLVEFIARSSIASIFSEKPFDDVFSERLTSGFQRRWVNVDIEKKFLDIISRSDFDVLLMDFIDERFNLLEAGPGKCCTVSAEFKNTDPFKDIPDFKIIKSGSDDFFRRWGNGWNNLVDFLRKNDKLHKLRLNKVLWAARTASGGRYKKYLSEEIVPDEAIEFANNTLNKMYSFVEKDLKRDQFFTYDEIKGGDFHKWGPAPFHYADDFYQQMIGKMRTLAKELS</sequence>
<dbReference type="InterPro" id="IPR046237">
    <property type="entry name" value="DUF6270"/>
</dbReference>
<dbReference type="RefSeq" id="WP_376813192.1">
    <property type="nucleotide sequence ID" value="NZ_JBHSDY010000006.1"/>
</dbReference>
<accession>A0ABV8S0E5</accession>
<protein>
    <submittedName>
        <fullName evidence="1">DUF6270 domain-containing protein</fullName>
    </submittedName>
</protein>
<reference evidence="2" key="1">
    <citation type="journal article" date="2019" name="Int. J. Syst. Evol. Microbiol.">
        <title>The Global Catalogue of Microorganisms (GCM) 10K type strain sequencing project: providing services to taxonomists for standard genome sequencing and annotation.</title>
        <authorList>
            <consortium name="The Broad Institute Genomics Platform"/>
            <consortium name="The Broad Institute Genome Sequencing Center for Infectious Disease"/>
            <person name="Wu L."/>
            <person name="Ma J."/>
        </authorList>
    </citation>
    <scope>NUCLEOTIDE SEQUENCE [LARGE SCALE GENOMIC DNA]</scope>
    <source>
        <strain evidence="2">CGMCC 1.19029</strain>
    </source>
</reference>
<dbReference type="EMBL" id="JBHSDY010000006">
    <property type="protein sequence ID" value="MFC4298640.1"/>
    <property type="molecule type" value="Genomic_DNA"/>
</dbReference>
<organism evidence="1 2">
    <name type="scientific">Castellaniella hirudinis</name>
    <dbReference type="NCBI Taxonomy" id="1144617"/>
    <lineage>
        <taxon>Bacteria</taxon>
        <taxon>Pseudomonadati</taxon>
        <taxon>Pseudomonadota</taxon>
        <taxon>Betaproteobacteria</taxon>
        <taxon>Burkholderiales</taxon>
        <taxon>Alcaligenaceae</taxon>
        <taxon>Castellaniella</taxon>
    </lineage>
</organism>
<gene>
    <name evidence="1" type="ORF">ACFO0J_11360</name>
</gene>
<proteinExistence type="predicted"/>
<keyword evidence="2" id="KW-1185">Reference proteome</keyword>
<evidence type="ECO:0000313" key="1">
    <source>
        <dbReference type="EMBL" id="MFC4298640.1"/>
    </source>
</evidence>
<dbReference type="Proteomes" id="UP001595756">
    <property type="component" value="Unassembled WGS sequence"/>
</dbReference>
<evidence type="ECO:0000313" key="2">
    <source>
        <dbReference type="Proteomes" id="UP001595756"/>
    </source>
</evidence>
<name>A0ABV8S0E5_9BURK</name>